<dbReference type="GO" id="GO:0005524">
    <property type="term" value="F:ATP binding"/>
    <property type="evidence" value="ECO:0007669"/>
    <property type="project" value="UniProtKB-KW"/>
</dbReference>
<evidence type="ECO:0000256" key="13">
    <source>
        <dbReference type="ARBA" id="ARBA00023012"/>
    </source>
</evidence>
<keyword evidence="16" id="KW-0175">Coiled coil</keyword>
<dbReference type="Gene3D" id="3.30.450.20">
    <property type="entry name" value="PAS domain"/>
    <property type="match status" value="2"/>
</dbReference>
<dbReference type="InterPro" id="IPR036097">
    <property type="entry name" value="HisK_dim/P_sf"/>
</dbReference>
<dbReference type="InterPro" id="IPR003594">
    <property type="entry name" value="HATPase_dom"/>
</dbReference>
<feature type="domain" description="Histidine kinase" evidence="18">
    <location>
        <begin position="404"/>
        <end position="615"/>
    </location>
</feature>
<evidence type="ECO:0000256" key="16">
    <source>
        <dbReference type="SAM" id="Coils"/>
    </source>
</evidence>
<evidence type="ECO:0000256" key="4">
    <source>
        <dbReference type="ARBA" id="ARBA00022475"/>
    </source>
</evidence>
<gene>
    <name evidence="19" type="ORF">E1H14_08155</name>
</gene>
<dbReference type="CDD" id="cd12914">
    <property type="entry name" value="PDC1_DGC_like"/>
    <property type="match status" value="1"/>
</dbReference>
<dbReference type="SMART" id="SM00388">
    <property type="entry name" value="HisKA"/>
    <property type="match status" value="1"/>
</dbReference>
<keyword evidence="20" id="KW-1185">Reference proteome</keyword>
<dbReference type="GO" id="GO:0000155">
    <property type="term" value="F:phosphorelay sensor kinase activity"/>
    <property type="evidence" value="ECO:0007669"/>
    <property type="project" value="InterPro"/>
</dbReference>
<keyword evidence="7" id="KW-0808">Transferase</keyword>
<keyword evidence="4" id="KW-1003">Cell membrane</keyword>
<evidence type="ECO:0000256" key="8">
    <source>
        <dbReference type="ARBA" id="ARBA00022692"/>
    </source>
</evidence>
<dbReference type="EMBL" id="SMRS01000005">
    <property type="protein sequence ID" value="KAA0874777.1"/>
    <property type="molecule type" value="Genomic_DNA"/>
</dbReference>
<organism evidence="19 20">
    <name type="scientific">Nitrincola tapanii</name>
    <dbReference type="NCBI Taxonomy" id="1708751"/>
    <lineage>
        <taxon>Bacteria</taxon>
        <taxon>Pseudomonadati</taxon>
        <taxon>Pseudomonadota</taxon>
        <taxon>Gammaproteobacteria</taxon>
        <taxon>Oceanospirillales</taxon>
        <taxon>Oceanospirillaceae</taxon>
        <taxon>Nitrincola</taxon>
    </lineage>
</organism>
<dbReference type="CDD" id="cd00082">
    <property type="entry name" value="HisKA"/>
    <property type="match status" value="1"/>
</dbReference>
<dbReference type="RefSeq" id="WP_149390957.1">
    <property type="nucleotide sequence ID" value="NZ_SMRS01000005.1"/>
</dbReference>
<evidence type="ECO:0000256" key="15">
    <source>
        <dbReference type="ARBA" id="ARBA00073143"/>
    </source>
</evidence>
<dbReference type="AlphaFoldDB" id="A0A5A9W226"/>
<accession>A0A5A9W226</accession>
<dbReference type="EC" id="2.7.13.3" evidence="3"/>
<evidence type="ECO:0000256" key="5">
    <source>
        <dbReference type="ARBA" id="ARBA00022519"/>
    </source>
</evidence>
<dbReference type="InterPro" id="IPR003661">
    <property type="entry name" value="HisK_dim/P_dom"/>
</dbReference>
<dbReference type="SMART" id="SM00387">
    <property type="entry name" value="HATPase_c"/>
    <property type="match status" value="1"/>
</dbReference>
<evidence type="ECO:0000313" key="20">
    <source>
        <dbReference type="Proteomes" id="UP000325302"/>
    </source>
</evidence>
<dbReference type="InterPro" id="IPR005467">
    <property type="entry name" value="His_kinase_dom"/>
</dbReference>
<evidence type="ECO:0000256" key="7">
    <source>
        <dbReference type="ARBA" id="ARBA00022679"/>
    </source>
</evidence>
<evidence type="ECO:0000256" key="1">
    <source>
        <dbReference type="ARBA" id="ARBA00000085"/>
    </source>
</evidence>
<evidence type="ECO:0000256" key="12">
    <source>
        <dbReference type="ARBA" id="ARBA00022989"/>
    </source>
</evidence>
<keyword evidence="10 19" id="KW-0418">Kinase</keyword>
<feature type="transmembrane region" description="Helical" evidence="17">
    <location>
        <begin position="315"/>
        <end position="337"/>
    </location>
</feature>
<keyword evidence="5" id="KW-0997">Cell inner membrane</keyword>
<evidence type="ECO:0000256" key="9">
    <source>
        <dbReference type="ARBA" id="ARBA00022741"/>
    </source>
</evidence>
<comment type="subcellular location">
    <subcellularLocation>
        <location evidence="2">Cell inner membrane</location>
        <topology evidence="2">Multi-pass membrane protein</topology>
    </subcellularLocation>
</comment>
<comment type="caution">
    <text evidence="19">The sequence shown here is derived from an EMBL/GenBank/DDBJ whole genome shotgun (WGS) entry which is preliminary data.</text>
</comment>
<dbReference type="PIRSF" id="PIRSF036431">
    <property type="entry name" value="STHK_DctB"/>
    <property type="match status" value="1"/>
</dbReference>
<keyword evidence="12 17" id="KW-1133">Transmembrane helix</keyword>
<evidence type="ECO:0000256" key="6">
    <source>
        <dbReference type="ARBA" id="ARBA00022553"/>
    </source>
</evidence>
<dbReference type="GO" id="GO:0005886">
    <property type="term" value="C:plasma membrane"/>
    <property type="evidence" value="ECO:0007669"/>
    <property type="project" value="UniProtKB-SubCell"/>
</dbReference>
<dbReference type="OrthoDB" id="1931120at2"/>
<evidence type="ECO:0000256" key="2">
    <source>
        <dbReference type="ARBA" id="ARBA00004429"/>
    </source>
</evidence>
<dbReference type="Proteomes" id="UP000325302">
    <property type="component" value="Unassembled WGS sequence"/>
</dbReference>
<proteinExistence type="predicted"/>
<reference evidence="19 20" key="1">
    <citation type="submission" date="2019-03" db="EMBL/GenBank/DDBJ databases">
        <title>Nitrincola sp. nov. isolated from an Indian soda lake.</title>
        <authorList>
            <person name="Joshi A."/>
            <person name="Thite S.V."/>
            <person name="Joseph N."/>
            <person name="Dhotre D."/>
            <person name="Moorthy M."/>
            <person name="Shouche Y.S."/>
        </authorList>
    </citation>
    <scope>NUCLEOTIDE SEQUENCE [LARGE SCALE GENOMIC DNA]</scope>
    <source>
        <strain evidence="19 20">MEB193</strain>
    </source>
</reference>
<evidence type="ECO:0000256" key="17">
    <source>
        <dbReference type="SAM" id="Phobius"/>
    </source>
</evidence>
<feature type="coiled-coil region" evidence="16">
    <location>
        <begin position="354"/>
        <end position="392"/>
    </location>
</feature>
<keyword evidence="6" id="KW-0597">Phosphoprotein</keyword>
<dbReference type="FunFam" id="3.30.450.20:FF:000127">
    <property type="entry name" value="C4-dicarboxylate transport sensor protein"/>
    <property type="match status" value="1"/>
</dbReference>
<dbReference type="PANTHER" id="PTHR43065">
    <property type="entry name" value="SENSOR HISTIDINE KINASE"/>
    <property type="match status" value="1"/>
</dbReference>
<sequence>MSTPLNPSLRLDSPILRVGILLTLCLLLGLIVWQAAFFSRSQALSELERKVDADLTRYLISVQQKLDRYKDLPQLLSTFSDMASILPYPETEAERLRVNQMLEQMNRILGATDTYLMNSEGLTIAASNWGLPHSFVGGNFSFRPYFQIAMQGRAGQYFALGTTSLQRGYFFTYPIYAEDEIVGVVALKIDVNDVEDYWSDPLQDILVTDEDEVIFVSTRPEWKFRTLRPLSAADLQRIQASQRYINQTLEPLALTQRVSLSAHKQIIELLEPSATRGQAMEARGAESYLKMTRAIPDTDLQVSILANLRPVEQKMVLAALQAALVYLLICLSAWIVWSRYRLRLEREAYQLREHRALESRVEERTRDLRETNERLLEEIQRHENTQNELIQTAKMAVLGQMAAGINHELNQPLTAIRHYADNAREFLERNRLQPVSENLQEISALTERMAKIIHPLKEFSRKSAGENEILCLKAVRDGAMSILSGRLRKEEVEVSWPERLEEVYVLGDTLRLEQVFVNLLTNASHAMDALPTKRIEVHLSEDAEYYWVHFRDFGQGIQELERIFEPFYTTKAVGQGLGLGLPISQRIVNSLQGELRAINHPEGGAVFSLGLRKAVMPE</sequence>
<dbReference type="InterPro" id="IPR017055">
    <property type="entry name" value="Sig_transdc_His_kinase_DctB"/>
</dbReference>
<dbReference type="SUPFAM" id="SSF103190">
    <property type="entry name" value="Sensory domain-like"/>
    <property type="match status" value="1"/>
</dbReference>
<dbReference type="Pfam" id="PF00512">
    <property type="entry name" value="HisKA"/>
    <property type="match status" value="1"/>
</dbReference>
<dbReference type="InterPro" id="IPR036890">
    <property type="entry name" value="HATPase_C_sf"/>
</dbReference>
<keyword evidence="8 17" id="KW-0812">Transmembrane</keyword>
<dbReference type="Pfam" id="PF02518">
    <property type="entry name" value="HATPase_c"/>
    <property type="match status" value="1"/>
</dbReference>
<keyword evidence="13" id="KW-0902">Two-component regulatory system</keyword>
<dbReference type="Gene3D" id="3.30.565.10">
    <property type="entry name" value="Histidine kinase-like ATPase, C-terminal domain"/>
    <property type="match status" value="1"/>
</dbReference>
<keyword evidence="9" id="KW-0547">Nucleotide-binding</keyword>
<dbReference type="PRINTS" id="PR00344">
    <property type="entry name" value="BCTRLSENSOR"/>
</dbReference>
<feature type="transmembrane region" description="Helical" evidence="17">
    <location>
        <begin position="15"/>
        <end position="39"/>
    </location>
</feature>
<dbReference type="SUPFAM" id="SSF47384">
    <property type="entry name" value="Homodimeric domain of signal transducing histidine kinase"/>
    <property type="match status" value="1"/>
</dbReference>
<evidence type="ECO:0000256" key="3">
    <source>
        <dbReference type="ARBA" id="ARBA00012438"/>
    </source>
</evidence>
<keyword evidence="11" id="KW-0067">ATP-binding</keyword>
<dbReference type="PANTHER" id="PTHR43065:SF46">
    <property type="entry name" value="C4-DICARBOXYLATE TRANSPORT SENSOR PROTEIN DCTB"/>
    <property type="match status" value="1"/>
</dbReference>
<evidence type="ECO:0000259" key="18">
    <source>
        <dbReference type="PROSITE" id="PS50109"/>
    </source>
</evidence>
<evidence type="ECO:0000313" key="19">
    <source>
        <dbReference type="EMBL" id="KAA0874777.1"/>
    </source>
</evidence>
<evidence type="ECO:0000256" key="14">
    <source>
        <dbReference type="ARBA" id="ARBA00023136"/>
    </source>
</evidence>
<dbReference type="SUPFAM" id="SSF55874">
    <property type="entry name" value="ATPase domain of HSP90 chaperone/DNA topoisomerase II/histidine kinase"/>
    <property type="match status" value="1"/>
</dbReference>
<protein>
    <recommendedName>
        <fullName evidence="15">C4-dicarboxylate transport sensor protein DctB</fullName>
        <ecNumber evidence="3">2.7.13.3</ecNumber>
    </recommendedName>
</protein>
<dbReference type="InterPro" id="IPR004358">
    <property type="entry name" value="Sig_transdc_His_kin-like_C"/>
</dbReference>
<dbReference type="PROSITE" id="PS50109">
    <property type="entry name" value="HIS_KIN"/>
    <property type="match status" value="1"/>
</dbReference>
<dbReference type="InterPro" id="IPR029151">
    <property type="entry name" value="Sensor-like_sf"/>
</dbReference>
<name>A0A5A9W226_9GAMM</name>
<comment type="catalytic activity">
    <reaction evidence="1">
        <text>ATP + protein L-histidine = ADP + protein N-phospho-L-histidine.</text>
        <dbReference type="EC" id="2.7.13.3"/>
    </reaction>
</comment>
<keyword evidence="14 17" id="KW-0472">Membrane</keyword>
<evidence type="ECO:0000256" key="11">
    <source>
        <dbReference type="ARBA" id="ARBA00022840"/>
    </source>
</evidence>
<dbReference type="Gene3D" id="1.10.287.130">
    <property type="match status" value="1"/>
</dbReference>
<evidence type="ECO:0000256" key="10">
    <source>
        <dbReference type="ARBA" id="ARBA00022777"/>
    </source>
</evidence>
<dbReference type="FunFam" id="1.10.287.130:FF:000049">
    <property type="entry name" value="C4-dicarboxylate transport sensor protein DctB"/>
    <property type="match status" value="1"/>
</dbReference>